<feature type="transmembrane region" description="Helical" evidence="1">
    <location>
        <begin position="6"/>
        <end position="22"/>
    </location>
</feature>
<keyword evidence="1" id="KW-0472">Membrane</keyword>
<keyword evidence="1" id="KW-0812">Transmembrane</keyword>
<protein>
    <submittedName>
        <fullName evidence="2">Uncharacterized protein</fullName>
    </submittedName>
</protein>
<name>A0ABT3WQ40_9PROT</name>
<organism evidence="2 3">
    <name type="scientific">Bombella pollinis</name>
    <dbReference type="NCBI Taxonomy" id="2967337"/>
    <lineage>
        <taxon>Bacteria</taxon>
        <taxon>Pseudomonadati</taxon>
        <taxon>Pseudomonadota</taxon>
        <taxon>Alphaproteobacteria</taxon>
        <taxon>Acetobacterales</taxon>
        <taxon>Acetobacteraceae</taxon>
        <taxon>Bombella</taxon>
    </lineage>
</organism>
<dbReference type="Proteomes" id="UP001165575">
    <property type="component" value="Unassembled WGS sequence"/>
</dbReference>
<dbReference type="EMBL" id="JANIDX010000004">
    <property type="protein sequence ID" value="MCX5619768.1"/>
    <property type="molecule type" value="Genomic_DNA"/>
</dbReference>
<proteinExistence type="predicted"/>
<sequence>MITLLILLPLWGFIGLCYLNSLPPHRRQNPCHLPRSTPWQRSCYIAGPFIALALSYRLAGLDGLFLWGFSAPLMGVFLGIALPYLPQKLMRK</sequence>
<evidence type="ECO:0000313" key="3">
    <source>
        <dbReference type="Proteomes" id="UP001165575"/>
    </source>
</evidence>
<feature type="transmembrane region" description="Helical" evidence="1">
    <location>
        <begin position="43"/>
        <end position="59"/>
    </location>
</feature>
<reference evidence="2 3" key="1">
    <citation type="submission" date="2022-07" db="EMBL/GenBank/DDBJ databases">
        <title>Bombella genomes.</title>
        <authorList>
            <person name="Harer L."/>
            <person name="Styblova S."/>
            <person name="Ehrmann M."/>
        </authorList>
    </citation>
    <scope>NUCLEOTIDE SEQUENCE [LARGE SCALE GENOMIC DNA]</scope>
    <source>
        <strain evidence="2 3">TMW 2.2556</strain>
    </source>
</reference>
<keyword evidence="3" id="KW-1185">Reference proteome</keyword>
<evidence type="ECO:0000313" key="2">
    <source>
        <dbReference type="EMBL" id="MCX5619768.1"/>
    </source>
</evidence>
<dbReference type="RefSeq" id="WP_155572980.1">
    <property type="nucleotide sequence ID" value="NZ_JANIDX010000004.1"/>
</dbReference>
<accession>A0ABT3WQ40</accession>
<comment type="caution">
    <text evidence="2">The sequence shown here is derived from an EMBL/GenBank/DDBJ whole genome shotgun (WGS) entry which is preliminary data.</text>
</comment>
<gene>
    <name evidence="2" type="ORF">NQF89_04935</name>
</gene>
<feature type="transmembrane region" description="Helical" evidence="1">
    <location>
        <begin position="65"/>
        <end position="85"/>
    </location>
</feature>
<keyword evidence="1" id="KW-1133">Transmembrane helix</keyword>
<evidence type="ECO:0000256" key="1">
    <source>
        <dbReference type="SAM" id="Phobius"/>
    </source>
</evidence>